<evidence type="ECO:0000256" key="4">
    <source>
        <dbReference type="ARBA" id="ARBA00023125"/>
    </source>
</evidence>
<dbReference type="PROSITE" id="PS01063">
    <property type="entry name" value="SIGMA70_ECF"/>
    <property type="match status" value="1"/>
</dbReference>
<dbReference type="InterPro" id="IPR039425">
    <property type="entry name" value="RNA_pol_sigma-70-like"/>
</dbReference>
<dbReference type="NCBIfam" id="TIGR02937">
    <property type="entry name" value="sigma70-ECF"/>
    <property type="match status" value="1"/>
</dbReference>
<dbReference type="GO" id="GO:0016987">
    <property type="term" value="F:sigma factor activity"/>
    <property type="evidence" value="ECO:0007669"/>
    <property type="project" value="UniProtKB-KW"/>
</dbReference>
<evidence type="ECO:0000313" key="9">
    <source>
        <dbReference type="EMBL" id="RFP60797.1"/>
    </source>
</evidence>
<name>A0A372DN13_9GAMM</name>
<keyword evidence="3 6" id="KW-0731">Sigma factor</keyword>
<keyword evidence="10" id="KW-1185">Reference proteome</keyword>
<dbReference type="EMBL" id="QVPD01000005">
    <property type="protein sequence ID" value="RFP60797.1"/>
    <property type="molecule type" value="Genomic_DNA"/>
</dbReference>
<evidence type="ECO:0000256" key="2">
    <source>
        <dbReference type="ARBA" id="ARBA00023015"/>
    </source>
</evidence>
<comment type="caution">
    <text evidence="9">The sequence shown here is derived from an EMBL/GenBank/DDBJ whole genome shotgun (WGS) entry which is preliminary data.</text>
</comment>
<evidence type="ECO:0000259" key="7">
    <source>
        <dbReference type="Pfam" id="PF04542"/>
    </source>
</evidence>
<dbReference type="RefSeq" id="WP_117202405.1">
    <property type="nucleotide sequence ID" value="NZ_JBHTBK010000002.1"/>
</dbReference>
<dbReference type="InterPro" id="IPR000838">
    <property type="entry name" value="RNA_pol_sigma70_ECF_CS"/>
</dbReference>
<dbReference type="PANTHER" id="PTHR43133:SF51">
    <property type="entry name" value="RNA POLYMERASE SIGMA FACTOR"/>
    <property type="match status" value="1"/>
</dbReference>
<dbReference type="GO" id="GO:0006352">
    <property type="term" value="P:DNA-templated transcription initiation"/>
    <property type="evidence" value="ECO:0007669"/>
    <property type="project" value="InterPro"/>
</dbReference>
<dbReference type="PANTHER" id="PTHR43133">
    <property type="entry name" value="RNA POLYMERASE ECF-TYPE SIGMA FACTO"/>
    <property type="match status" value="1"/>
</dbReference>
<sequence length="238" mass="27106">MLQSHDTRARDYAALEDADLVALVRDGDRQAFRHIMRRSNQRLFRVARGVLNNDDEAEDVVQEAYVHAYEKLATFRGEASLLTWLTRIVLNEAYGRVRRRHPTVDIEQVETAQAEGGRVLAFPSRFGSEDPAAAAAREQMRRLLERAVDELPEPFRIVFVLREIEECTVEETAASLELRPETVKTRLYRARRLLRASLHDSLATSLGDAFPFLGPRCDRVTETVMQRLEGRPPLPPAA</sequence>
<organism evidence="9 10">
    <name type="scientific">Cognatiluteimonas weifangensis</name>
    <dbReference type="NCBI Taxonomy" id="2303539"/>
    <lineage>
        <taxon>Bacteria</taxon>
        <taxon>Pseudomonadati</taxon>
        <taxon>Pseudomonadota</taxon>
        <taxon>Gammaproteobacteria</taxon>
        <taxon>Lysobacterales</taxon>
        <taxon>Lysobacteraceae</taxon>
        <taxon>Cognatiluteimonas</taxon>
    </lineage>
</organism>
<reference evidence="9 10" key="1">
    <citation type="submission" date="2018-08" db="EMBL/GenBank/DDBJ databases">
        <title>Lysobacter weifangensis sp. nov., a new member of the family 'Xanthomonadaceae', isolated from soil in a farmland.</title>
        <authorList>
            <person name="Zhao H."/>
        </authorList>
    </citation>
    <scope>NUCLEOTIDE SEQUENCE [LARGE SCALE GENOMIC DNA]</scope>
    <source>
        <strain evidence="9 10">WF-2</strain>
    </source>
</reference>
<dbReference type="GO" id="GO:0003677">
    <property type="term" value="F:DNA binding"/>
    <property type="evidence" value="ECO:0007669"/>
    <property type="project" value="UniProtKB-KW"/>
</dbReference>
<dbReference type="InterPro" id="IPR036388">
    <property type="entry name" value="WH-like_DNA-bd_sf"/>
</dbReference>
<feature type="domain" description="RNA polymerase sigma factor 70 region 4 type 2" evidence="8">
    <location>
        <begin position="142"/>
        <end position="194"/>
    </location>
</feature>
<comment type="similarity">
    <text evidence="1 6">Belongs to the sigma-70 factor family. ECF subfamily.</text>
</comment>
<protein>
    <recommendedName>
        <fullName evidence="6">RNA polymerase sigma factor</fullName>
    </recommendedName>
</protein>
<proteinExistence type="inferred from homology"/>
<dbReference type="Pfam" id="PF08281">
    <property type="entry name" value="Sigma70_r4_2"/>
    <property type="match status" value="1"/>
</dbReference>
<keyword evidence="4 6" id="KW-0238">DNA-binding</keyword>
<dbReference type="OrthoDB" id="9782108at2"/>
<dbReference type="Proteomes" id="UP000262917">
    <property type="component" value="Unassembled WGS sequence"/>
</dbReference>
<accession>A0A372DN13</accession>
<evidence type="ECO:0000313" key="10">
    <source>
        <dbReference type="Proteomes" id="UP000262917"/>
    </source>
</evidence>
<evidence type="ECO:0000256" key="5">
    <source>
        <dbReference type="ARBA" id="ARBA00023163"/>
    </source>
</evidence>
<dbReference type="NCBIfam" id="NF008888">
    <property type="entry name" value="PRK11922.1"/>
    <property type="match status" value="1"/>
</dbReference>
<dbReference type="InterPro" id="IPR014284">
    <property type="entry name" value="RNA_pol_sigma-70_dom"/>
</dbReference>
<dbReference type="InterPro" id="IPR013325">
    <property type="entry name" value="RNA_pol_sigma_r2"/>
</dbReference>
<dbReference type="AlphaFoldDB" id="A0A372DN13"/>
<dbReference type="SUPFAM" id="SSF88946">
    <property type="entry name" value="Sigma2 domain of RNA polymerase sigma factors"/>
    <property type="match status" value="1"/>
</dbReference>
<keyword evidence="2 6" id="KW-0805">Transcription regulation</keyword>
<gene>
    <name evidence="9" type="ORF">D0Y53_06520</name>
</gene>
<dbReference type="SUPFAM" id="SSF88659">
    <property type="entry name" value="Sigma3 and sigma4 domains of RNA polymerase sigma factors"/>
    <property type="match status" value="1"/>
</dbReference>
<dbReference type="InterPro" id="IPR013324">
    <property type="entry name" value="RNA_pol_sigma_r3/r4-like"/>
</dbReference>
<evidence type="ECO:0000259" key="8">
    <source>
        <dbReference type="Pfam" id="PF08281"/>
    </source>
</evidence>
<dbReference type="InterPro" id="IPR013249">
    <property type="entry name" value="RNA_pol_sigma70_r4_t2"/>
</dbReference>
<dbReference type="Pfam" id="PF04542">
    <property type="entry name" value="Sigma70_r2"/>
    <property type="match status" value="1"/>
</dbReference>
<evidence type="ECO:0000256" key="6">
    <source>
        <dbReference type="RuleBase" id="RU000716"/>
    </source>
</evidence>
<evidence type="ECO:0000256" key="1">
    <source>
        <dbReference type="ARBA" id="ARBA00010641"/>
    </source>
</evidence>
<dbReference type="Gene3D" id="1.10.10.10">
    <property type="entry name" value="Winged helix-like DNA-binding domain superfamily/Winged helix DNA-binding domain"/>
    <property type="match status" value="1"/>
</dbReference>
<evidence type="ECO:0000256" key="3">
    <source>
        <dbReference type="ARBA" id="ARBA00023082"/>
    </source>
</evidence>
<feature type="domain" description="RNA polymerase sigma-70 region 2" evidence="7">
    <location>
        <begin position="37"/>
        <end position="100"/>
    </location>
</feature>
<dbReference type="InterPro" id="IPR007627">
    <property type="entry name" value="RNA_pol_sigma70_r2"/>
</dbReference>
<dbReference type="Gene3D" id="1.10.1740.10">
    <property type="match status" value="1"/>
</dbReference>
<keyword evidence="5 6" id="KW-0804">Transcription</keyword>